<keyword evidence="1" id="KW-0963">Cytoplasm</keyword>
<dbReference type="PANTHER" id="PTHR10745">
    <property type="entry name" value="GLYCYL-TRNA SYNTHETASE/DNA POLYMERASE SUBUNIT GAMMA-2"/>
    <property type="match status" value="1"/>
</dbReference>
<evidence type="ECO:0000313" key="6">
    <source>
        <dbReference type="Proteomes" id="UP000539052"/>
    </source>
</evidence>
<evidence type="ECO:0000259" key="4">
    <source>
        <dbReference type="Pfam" id="PF03129"/>
    </source>
</evidence>
<dbReference type="EMBL" id="JAAOXG010000005">
    <property type="protein sequence ID" value="NNJ28951.1"/>
    <property type="molecule type" value="Genomic_DNA"/>
</dbReference>
<reference evidence="5 6" key="1">
    <citation type="submission" date="2020-03" db="EMBL/GenBank/DDBJ databases">
        <title>Genome Sequence of industrial isolate, B5A.</title>
        <authorList>
            <person name="Sharma S."/>
            <person name="Patil P.B."/>
            <person name="Korpole S."/>
        </authorList>
    </citation>
    <scope>NUCLEOTIDE SEQUENCE [LARGE SCALE GENOMIC DNA]</scope>
    <source>
        <strain evidence="5 6">PI-S10-B5A</strain>
    </source>
</reference>
<dbReference type="Gene3D" id="3.40.50.800">
    <property type="entry name" value="Anticodon-binding domain"/>
    <property type="match status" value="1"/>
</dbReference>
<gene>
    <name evidence="5" type="ORF">G9470_03930</name>
</gene>
<evidence type="ECO:0000256" key="1">
    <source>
        <dbReference type="ARBA" id="ARBA00022490"/>
    </source>
</evidence>
<dbReference type="Pfam" id="PF03129">
    <property type="entry name" value="HGTP_anticodon"/>
    <property type="match status" value="1"/>
</dbReference>
<dbReference type="InterPro" id="IPR027031">
    <property type="entry name" value="Gly-tRNA_synthase/POLG2"/>
</dbReference>
<keyword evidence="3" id="KW-0436">Ligase</keyword>
<dbReference type="Proteomes" id="UP000539052">
    <property type="component" value="Unassembled WGS sequence"/>
</dbReference>
<evidence type="ECO:0000256" key="3">
    <source>
        <dbReference type="ARBA" id="ARBA00023146"/>
    </source>
</evidence>
<protein>
    <recommendedName>
        <fullName evidence="4">Anticodon-binding domain-containing protein</fullName>
    </recommendedName>
</protein>
<keyword evidence="6" id="KW-1185">Reference proteome</keyword>
<proteinExistence type="predicted"/>
<comment type="caution">
    <text evidence="5">The sequence shown here is derived from an EMBL/GenBank/DDBJ whole genome shotgun (WGS) entry which is preliminary data.</text>
</comment>
<sequence>MMVSYDESGSIGKRYRRGDAIGIPFAITIDDNTIENNLVTVRHRDTMEQETISIENLPGYLIMQLEK</sequence>
<keyword evidence="2" id="KW-0067">ATP-binding</keyword>
<accession>A0ABX1VRL8</accession>
<dbReference type="SUPFAM" id="SSF52954">
    <property type="entry name" value="Class II aaRS ABD-related"/>
    <property type="match status" value="1"/>
</dbReference>
<dbReference type="PANTHER" id="PTHR10745:SF8">
    <property type="entry name" value="DNA POLYMERASE SUBUNIT GAMMA-2, MITOCHONDRIAL"/>
    <property type="match status" value="1"/>
</dbReference>
<dbReference type="InterPro" id="IPR004154">
    <property type="entry name" value="Anticodon-bd"/>
</dbReference>
<evidence type="ECO:0000313" key="5">
    <source>
        <dbReference type="EMBL" id="NNJ28951.1"/>
    </source>
</evidence>
<keyword evidence="2" id="KW-0547">Nucleotide-binding</keyword>
<evidence type="ECO:0000256" key="2">
    <source>
        <dbReference type="ARBA" id="ARBA00022840"/>
    </source>
</evidence>
<name>A0ABX1VRL8_9FIRM</name>
<dbReference type="InterPro" id="IPR036621">
    <property type="entry name" value="Anticodon-bd_dom_sf"/>
</dbReference>
<keyword evidence="3" id="KW-0030">Aminoacyl-tRNA synthetase</keyword>
<organism evidence="5 6">
    <name type="scientific">Lacrimispora defluvii</name>
    <dbReference type="NCBI Taxonomy" id="2719233"/>
    <lineage>
        <taxon>Bacteria</taxon>
        <taxon>Bacillati</taxon>
        <taxon>Bacillota</taxon>
        <taxon>Clostridia</taxon>
        <taxon>Lachnospirales</taxon>
        <taxon>Lachnospiraceae</taxon>
        <taxon>Lacrimispora</taxon>
    </lineage>
</organism>
<feature type="domain" description="Anticodon-binding" evidence="4">
    <location>
        <begin position="5"/>
        <end position="61"/>
    </location>
</feature>